<keyword evidence="2" id="KW-0812">Transmembrane</keyword>
<dbReference type="Pfam" id="PF05036">
    <property type="entry name" value="SPOR"/>
    <property type="match status" value="1"/>
</dbReference>
<keyword evidence="2" id="KW-0472">Membrane</keyword>
<reference evidence="5" key="1">
    <citation type="journal article" date="2019" name="Int. J. Syst. Evol. Microbiol.">
        <title>The Global Catalogue of Microorganisms (GCM) 10K type strain sequencing project: providing services to taxonomists for standard genome sequencing and annotation.</title>
        <authorList>
            <consortium name="The Broad Institute Genomics Platform"/>
            <consortium name="The Broad Institute Genome Sequencing Center for Infectious Disease"/>
            <person name="Wu L."/>
            <person name="Ma J."/>
        </authorList>
    </citation>
    <scope>NUCLEOTIDE SEQUENCE [LARGE SCALE GENOMIC DNA]</scope>
    <source>
        <strain evidence="5">JCM 32226</strain>
    </source>
</reference>
<feature type="transmembrane region" description="Helical" evidence="2">
    <location>
        <begin position="32"/>
        <end position="52"/>
    </location>
</feature>
<protein>
    <submittedName>
        <fullName evidence="4">SPOR domain-containing protein</fullName>
    </submittedName>
</protein>
<dbReference type="RefSeq" id="WP_345014824.1">
    <property type="nucleotide sequence ID" value="NZ_BAABFC010000029.1"/>
</dbReference>
<evidence type="ECO:0000256" key="1">
    <source>
        <dbReference type="SAM" id="MobiDB-lite"/>
    </source>
</evidence>
<dbReference type="Proteomes" id="UP001501321">
    <property type="component" value="Unassembled WGS sequence"/>
</dbReference>
<dbReference type="InterPro" id="IPR007730">
    <property type="entry name" value="SPOR-like_dom"/>
</dbReference>
<gene>
    <name evidence="4" type="ORF">GCM10023095_31280</name>
</gene>
<organism evidence="4 5">
    <name type="scientific">Pseudaeromonas paramecii</name>
    <dbReference type="NCBI Taxonomy" id="2138166"/>
    <lineage>
        <taxon>Bacteria</taxon>
        <taxon>Pseudomonadati</taxon>
        <taxon>Pseudomonadota</taxon>
        <taxon>Gammaproteobacteria</taxon>
        <taxon>Aeromonadales</taxon>
        <taxon>Aeromonadaceae</taxon>
        <taxon>Pseudaeromonas</taxon>
    </lineage>
</organism>
<dbReference type="SUPFAM" id="SSF110997">
    <property type="entry name" value="Sporulation related repeat"/>
    <property type="match status" value="1"/>
</dbReference>
<dbReference type="PANTHER" id="PTHR38687:SF2">
    <property type="entry name" value="CELL DIVISION PROTEIN FTSN"/>
    <property type="match status" value="1"/>
</dbReference>
<feature type="domain" description="SPOR" evidence="3">
    <location>
        <begin position="111"/>
        <end position="192"/>
    </location>
</feature>
<dbReference type="PROSITE" id="PS51724">
    <property type="entry name" value="SPOR"/>
    <property type="match status" value="1"/>
</dbReference>
<keyword evidence="2" id="KW-1133">Transmembrane helix</keyword>
<proteinExistence type="predicted"/>
<dbReference type="Gene3D" id="3.30.70.1070">
    <property type="entry name" value="Sporulation related repeat"/>
    <property type="match status" value="1"/>
</dbReference>
<dbReference type="InterPro" id="IPR052521">
    <property type="entry name" value="Cell_div_SPOR-domain"/>
</dbReference>
<feature type="region of interest" description="Disordered" evidence="1">
    <location>
        <begin position="1"/>
        <end position="27"/>
    </location>
</feature>
<sequence>MNRDYVRSRPAKRKRSPSRAAPRRAAPPPRRIPWLLGILVTALLLGFGFFLYSIKNNAPDPEAPAPQAKSQPKPKPIEEQRPAKEKFDYMTLLENKEVKVDLPEPKPEDPAKPEPQYQMQCGSFRSADQANEMKVKIALTAGISAQVKRTDGANGTWYRVVLGPYKGRRAAQTDMNTLRNAKVVQECGIWLW</sequence>
<dbReference type="PANTHER" id="PTHR38687">
    <property type="entry name" value="CELL DIVISION PROTEIN DEDD-RELATED"/>
    <property type="match status" value="1"/>
</dbReference>
<dbReference type="InterPro" id="IPR036680">
    <property type="entry name" value="SPOR-like_sf"/>
</dbReference>
<accession>A0ABP8QKA0</accession>
<dbReference type="EMBL" id="BAABFC010000029">
    <property type="protein sequence ID" value="GAA4504047.1"/>
    <property type="molecule type" value="Genomic_DNA"/>
</dbReference>
<keyword evidence="5" id="KW-1185">Reference proteome</keyword>
<feature type="region of interest" description="Disordered" evidence="1">
    <location>
        <begin position="61"/>
        <end position="86"/>
    </location>
</feature>
<evidence type="ECO:0000313" key="5">
    <source>
        <dbReference type="Proteomes" id="UP001501321"/>
    </source>
</evidence>
<feature type="compositionally biased region" description="Basic and acidic residues" evidence="1">
    <location>
        <begin position="75"/>
        <end position="86"/>
    </location>
</feature>
<evidence type="ECO:0000256" key="2">
    <source>
        <dbReference type="SAM" id="Phobius"/>
    </source>
</evidence>
<comment type="caution">
    <text evidence="4">The sequence shown here is derived from an EMBL/GenBank/DDBJ whole genome shotgun (WGS) entry which is preliminary data.</text>
</comment>
<evidence type="ECO:0000259" key="3">
    <source>
        <dbReference type="PROSITE" id="PS51724"/>
    </source>
</evidence>
<evidence type="ECO:0000313" key="4">
    <source>
        <dbReference type="EMBL" id="GAA4504047.1"/>
    </source>
</evidence>
<name>A0ABP8QKA0_9GAMM</name>